<keyword evidence="4" id="KW-0410">Iron transport</keyword>
<feature type="domain" description="Fe/B12 periplasmic-binding" evidence="7">
    <location>
        <begin position="48"/>
        <end position="308"/>
    </location>
</feature>
<accession>A0A5B8FIX8</accession>
<keyword evidence="3" id="KW-0813">Transport</keyword>
<dbReference type="SUPFAM" id="SSF53807">
    <property type="entry name" value="Helical backbone' metal receptor"/>
    <property type="match status" value="1"/>
</dbReference>
<evidence type="ECO:0000313" key="8">
    <source>
        <dbReference type="EMBL" id="QDL93588.1"/>
    </source>
</evidence>
<proteinExistence type="inferred from homology"/>
<dbReference type="PANTHER" id="PTHR30532">
    <property type="entry name" value="IRON III DICITRATE-BINDING PERIPLASMIC PROTEIN"/>
    <property type="match status" value="1"/>
</dbReference>
<dbReference type="AlphaFoldDB" id="A0A5B8FIX8"/>
<dbReference type="PROSITE" id="PS50983">
    <property type="entry name" value="FE_B12_PBP"/>
    <property type="match status" value="1"/>
</dbReference>
<dbReference type="Proteomes" id="UP000305888">
    <property type="component" value="Chromosome"/>
</dbReference>
<dbReference type="Pfam" id="PF01497">
    <property type="entry name" value="Peripla_BP_2"/>
    <property type="match status" value="1"/>
</dbReference>
<dbReference type="GO" id="GO:0030288">
    <property type="term" value="C:outer membrane-bounded periplasmic space"/>
    <property type="evidence" value="ECO:0007669"/>
    <property type="project" value="TreeGrafter"/>
</dbReference>
<evidence type="ECO:0000313" key="9">
    <source>
        <dbReference type="Proteomes" id="UP000305888"/>
    </source>
</evidence>
<feature type="chain" id="PRO_5022803286" evidence="6">
    <location>
        <begin position="28"/>
        <end position="309"/>
    </location>
</feature>
<dbReference type="PANTHER" id="PTHR30532:SF28">
    <property type="entry name" value="PETROBACTIN-BINDING PROTEIN YCLQ"/>
    <property type="match status" value="1"/>
</dbReference>
<dbReference type="OrthoDB" id="63946at2"/>
<comment type="subcellular location">
    <subcellularLocation>
        <location evidence="1">Cell envelope</location>
    </subcellularLocation>
</comment>
<sequence length="309" mass="31997">MSSPHRSPRRALALAALLSAAALPAAAQEQITVEHARGTTELAPNPHPVMVFPFFVLDTMQALGIPVEGVASNTMPGWLAESYADTSRIGTLFEPDMEAIAAAAPELIITGGRSTAKFDALSPIAPVIDLSVDPQDFLGSAERDALLLGRIFGREAEAEALVARTNAAVAALKEKAAGAGTGLLVLTTGGRMSAFGPGSRFGILHDAFGITPAVPDLEVATHGQAISNEFILEADPDWLFVIDRDAAIGQPGGGAAQLLDNALVRQTKAWQEGHVVYLDPARWYLAGGGLPSILASAEALDAALGAAKP</sequence>
<evidence type="ECO:0000256" key="5">
    <source>
        <dbReference type="ARBA" id="ARBA00022729"/>
    </source>
</evidence>
<evidence type="ECO:0000256" key="4">
    <source>
        <dbReference type="ARBA" id="ARBA00022496"/>
    </source>
</evidence>
<organism evidence="8 9">
    <name type="scientific">Paroceanicella profunda</name>
    <dbReference type="NCBI Taxonomy" id="2579971"/>
    <lineage>
        <taxon>Bacteria</taxon>
        <taxon>Pseudomonadati</taxon>
        <taxon>Pseudomonadota</taxon>
        <taxon>Alphaproteobacteria</taxon>
        <taxon>Rhodobacterales</taxon>
        <taxon>Paracoccaceae</taxon>
        <taxon>Paroceanicella</taxon>
    </lineage>
</organism>
<dbReference type="InterPro" id="IPR002491">
    <property type="entry name" value="ABC_transptr_periplasmic_BD"/>
</dbReference>
<comment type="similarity">
    <text evidence="2">Belongs to the bacterial solute-binding protein 8 family.</text>
</comment>
<dbReference type="EMBL" id="CP040818">
    <property type="protein sequence ID" value="QDL93588.1"/>
    <property type="molecule type" value="Genomic_DNA"/>
</dbReference>
<dbReference type="KEGG" id="ppru:FDP22_04700"/>
<dbReference type="CDD" id="cd01140">
    <property type="entry name" value="FatB"/>
    <property type="match status" value="1"/>
</dbReference>
<evidence type="ECO:0000256" key="6">
    <source>
        <dbReference type="SAM" id="SignalP"/>
    </source>
</evidence>
<protein>
    <submittedName>
        <fullName evidence="8">Siderophore ABC transporter substrate-binding protein</fullName>
    </submittedName>
</protein>
<gene>
    <name evidence="8" type="ORF">FDP22_04700</name>
</gene>
<keyword evidence="5 6" id="KW-0732">Signal</keyword>
<keyword evidence="9" id="KW-1185">Reference proteome</keyword>
<keyword evidence="4" id="KW-0408">Iron</keyword>
<keyword evidence="4" id="KW-0406">Ion transport</keyword>
<evidence type="ECO:0000256" key="1">
    <source>
        <dbReference type="ARBA" id="ARBA00004196"/>
    </source>
</evidence>
<evidence type="ECO:0000256" key="2">
    <source>
        <dbReference type="ARBA" id="ARBA00008814"/>
    </source>
</evidence>
<dbReference type="Gene3D" id="3.40.50.1980">
    <property type="entry name" value="Nitrogenase molybdenum iron protein domain"/>
    <property type="match status" value="2"/>
</dbReference>
<dbReference type="GO" id="GO:1901678">
    <property type="term" value="P:iron coordination entity transport"/>
    <property type="evidence" value="ECO:0007669"/>
    <property type="project" value="UniProtKB-ARBA"/>
</dbReference>
<evidence type="ECO:0000256" key="3">
    <source>
        <dbReference type="ARBA" id="ARBA00022448"/>
    </source>
</evidence>
<evidence type="ECO:0000259" key="7">
    <source>
        <dbReference type="PROSITE" id="PS50983"/>
    </source>
</evidence>
<feature type="signal peptide" evidence="6">
    <location>
        <begin position="1"/>
        <end position="27"/>
    </location>
</feature>
<dbReference type="InterPro" id="IPR051313">
    <property type="entry name" value="Bact_iron-sidero_bind"/>
</dbReference>
<dbReference type="InterPro" id="IPR033870">
    <property type="entry name" value="FatB"/>
</dbReference>
<reference evidence="8 9" key="1">
    <citation type="submission" date="2019-06" db="EMBL/GenBank/DDBJ databases">
        <title>Genome sequence of Rhodobacteraceae bacterium D4M1.</title>
        <authorList>
            <person name="Cao J."/>
        </authorList>
    </citation>
    <scope>NUCLEOTIDE SEQUENCE [LARGE SCALE GENOMIC DNA]</scope>
    <source>
        <strain evidence="8 9">D4M1</strain>
    </source>
</reference>
<name>A0A5B8FIX8_9RHOB</name>